<reference evidence="1 2" key="1">
    <citation type="journal article" date="2009" name="Stand. Genomic Sci.">
        <title>Complete genome sequence of Catenulispora acidiphila type strain (ID 139908).</title>
        <authorList>
            <person name="Copeland A."/>
            <person name="Lapidus A."/>
            <person name="Glavina Del Rio T."/>
            <person name="Nolan M."/>
            <person name="Lucas S."/>
            <person name="Chen F."/>
            <person name="Tice H."/>
            <person name="Cheng J.F."/>
            <person name="Bruce D."/>
            <person name="Goodwin L."/>
            <person name="Pitluck S."/>
            <person name="Mikhailova N."/>
            <person name="Pati A."/>
            <person name="Ivanova N."/>
            <person name="Mavromatis K."/>
            <person name="Chen A."/>
            <person name="Palaniappan K."/>
            <person name="Chain P."/>
            <person name="Land M."/>
            <person name="Hauser L."/>
            <person name="Chang Y.J."/>
            <person name="Jeffries C.D."/>
            <person name="Chertkov O."/>
            <person name="Brettin T."/>
            <person name="Detter J.C."/>
            <person name="Han C."/>
            <person name="Ali Z."/>
            <person name="Tindall B.J."/>
            <person name="Goker M."/>
            <person name="Bristow J."/>
            <person name="Eisen J.A."/>
            <person name="Markowitz V."/>
            <person name="Hugenholtz P."/>
            <person name="Kyrpides N.C."/>
            <person name="Klenk H.P."/>
        </authorList>
    </citation>
    <scope>NUCLEOTIDE SEQUENCE [LARGE SCALE GENOMIC DNA]</scope>
    <source>
        <strain evidence="2">DSM 44928 / JCM 14897 / NBRC 102108 / NRRL B-24433 / ID139908</strain>
    </source>
</reference>
<dbReference type="InParanoid" id="C7QDG5"/>
<proteinExistence type="predicted"/>
<dbReference type="STRING" id="479433.Caci_3864"/>
<dbReference type="HOGENOM" id="CLU_2153807_0_0_11"/>
<organism evidence="1 2">
    <name type="scientific">Catenulispora acidiphila (strain DSM 44928 / JCM 14897 / NBRC 102108 / NRRL B-24433 / ID139908)</name>
    <dbReference type="NCBI Taxonomy" id="479433"/>
    <lineage>
        <taxon>Bacteria</taxon>
        <taxon>Bacillati</taxon>
        <taxon>Actinomycetota</taxon>
        <taxon>Actinomycetes</taxon>
        <taxon>Catenulisporales</taxon>
        <taxon>Catenulisporaceae</taxon>
        <taxon>Catenulispora</taxon>
    </lineage>
</organism>
<dbReference type="OrthoDB" id="5379188at2"/>
<evidence type="ECO:0000313" key="1">
    <source>
        <dbReference type="EMBL" id="ACU72758.1"/>
    </source>
</evidence>
<name>C7QDG5_CATAD</name>
<accession>C7QDG5</accession>
<keyword evidence="2" id="KW-1185">Reference proteome</keyword>
<sequence>MAEGRHPRNHPAGHGATDCTVCLDVEAWTVERDAQLMKIASDSELPWRQRNTETTDLLRRPLTILALATRLASGQDADVTRLQLLHDHPKTIIQRRRPSAACGKRCPDWAS</sequence>
<dbReference type="EMBL" id="CP001700">
    <property type="protein sequence ID" value="ACU72758.1"/>
    <property type="molecule type" value="Genomic_DNA"/>
</dbReference>
<protein>
    <submittedName>
        <fullName evidence="1">Uncharacterized protein</fullName>
    </submittedName>
</protein>
<evidence type="ECO:0000313" key="2">
    <source>
        <dbReference type="Proteomes" id="UP000000851"/>
    </source>
</evidence>
<gene>
    <name evidence="1" type="ordered locus">Caci_3864</name>
</gene>
<dbReference type="AlphaFoldDB" id="C7QDG5"/>
<dbReference type="RefSeq" id="WP_015792487.1">
    <property type="nucleotide sequence ID" value="NC_013131.1"/>
</dbReference>
<dbReference type="Proteomes" id="UP000000851">
    <property type="component" value="Chromosome"/>
</dbReference>
<dbReference type="KEGG" id="cai:Caci_3864"/>